<accession>F3NN92</accession>
<feature type="compositionally biased region" description="Low complexity" evidence="1">
    <location>
        <begin position="67"/>
        <end position="90"/>
    </location>
</feature>
<reference evidence="2 3" key="1">
    <citation type="journal article" date="2011" name="J. Bacteriol.">
        <title>Draft genome sequence of the marine bacterium Streptomyces griseoaurantiacus M045, which produces novel manumycin-type antibiotics with a pABA core component.</title>
        <authorList>
            <person name="Li F."/>
            <person name="Jiang P."/>
            <person name="Zheng H."/>
            <person name="Wang S."/>
            <person name="Zhao G."/>
            <person name="Qin S."/>
            <person name="Liu Z."/>
        </authorList>
    </citation>
    <scope>NUCLEOTIDE SEQUENCE [LARGE SCALE GENOMIC DNA]</scope>
    <source>
        <strain evidence="2 3">M045</strain>
    </source>
</reference>
<evidence type="ECO:0000313" key="2">
    <source>
        <dbReference type="EMBL" id="EGG45278.1"/>
    </source>
</evidence>
<gene>
    <name evidence="2" type="ORF">SGM_4606</name>
</gene>
<feature type="region of interest" description="Disordered" evidence="1">
    <location>
        <begin position="17"/>
        <end position="125"/>
    </location>
</feature>
<dbReference type="Proteomes" id="UP000003022">
    <property type="component" value="Unassembled WGS sequence"/>
</dbReference>
<evidence type="ECO:0000256" key="1">
    <source>
        <dbReference type="SAM" id="MobiDB-lite"/>
    </source>
</evidence>
<sequence length="166" mass="17342">MEGLPPQLLFESKLFRFPRPRPKPGAAHWAAPGFVSEHRHPGHRPADERRSPPRAGEANSFPTAAHGSKAARGLLKAAGGAPAQGGSQLSPRTIHRCVEAHGPGGSQNPASAGEGAAFGGGRERGEAANYPVIPRLLSSRDSCRVCLARCRVASSPESGRPGPRNV</sequence>
<proteinExistence type="predicted"/>
<organism evidence="2 3">
    <name type="scientific">Streptomyces griseoaurantiacus M045</name>
    <dbReference type="NCBI Taxonomy" id="996637"/>
    <lineage>
        <taxon>Bacteria</taxon>
        <taxon>Bacillati</taxon>
        <taxon>Actinomycetota</taxon>
        <taxon>Actinomycetes</taxon>
        <taxon>Kitasatosporales</taxon>
        <taxon>Streptomycetaceae</taxon>
        <taxon>Streptomyces</taxon>
        <taxon>Streptomyces aurantiacus group</taxon>
    </lineage>
</organism>
<feature type="compositionally biased region" description="Basic and acidic residues" evidence="1">
    <location>
        <begin position="36"/>
        <end position="51"/>
    </location>
</feature>
<comment type="caution">
    <text evidence="2">The sequence shown here is derived from an EMBL/GenBank/DDBJ whole genome shotgun (WGS) entry which is preliminary data.</text>
</comment>
<evidence type="ECO:0000313" key="3">
    <source>
        <dbReference type="Proteomes" id="UP000003022"/>
    </source>
</evidence>
<name>F3NN92_9ACTN</name>
<protein>
    <submittedName>
        <fullName evidence="2">Uncharacterized protein</fullName>
    </submittedName>
</protein>
<dbReference type="AlphaFoldDB" id="F3NN92"/>
<dbReference type="EMBL" id="AEYX01000041">
    <property type="protein sequence ID" value="EGG45278.1"/>
    <property type="molecule type" value="Genomic_DNA"/>
</dbReference>
<keyword evidence="3" id="KW-1185">Reference proteome</keyword>